<feature type="transmembrane region" description="Helical" evidence="1">
    <location>
        <begin position="247"/>
        <end position="266"/>
    </location>
</feature>
<dbReference type="Proteomes" id="UP000297245">
    <property type="component" value="Unassembled WGS sequence"/>
</dbReference>
<dbReference type="OrthoDB" id="3250682at2759"/>
<feature type="transmembrane region" description="Helical" evidence="1">
    <location>
        <begin position="139"/>
        <end position="159"/>
    </location>
</feature>
<evidence type="ECO:0000313" key="3">
    <source>
        <dbReference type="Proteomes" id="UP000297245"/>
    </source>
</evidence>
<feature type="transmembrane region" description="Helical" evidence="1">
    <location>
        <begin position="56"/>
        <end position="77"/>
    </location>
</feature>
<organism evidence="2 3">
    <name type="scientific">Dendrothele bispora (strain CBS 962.96)</name>
    <dbReference type="NCBI Taxonomy" id="1314807"/>
    <lineage>
        <taxon>Eukaryota</taxon>
        <taxon>Fungi</taxon>
        <taxon>Dikarya</taxon>
        <taxon>Basidiomycota</taxon>
        <taxon>Agaricomycotina</taxon>
        <taxon>Agaricomycetes</taxon>
        <taxon>Agaricomycetidae</taxon>
        <taxon>Agaricales</taxon>
        <taxon>Agaricales incertae sedis</taxon>
        <taxon>Dendrothele</taxon>
    </lineage>
</organism>
<evidence type="ECO:0000256" key="1">
    <source>
        <dbReference type="SAM" id="Phobius"/>
    </source>
</evidence>
<feature type="transmembrane region" description="Helical" evidence="1">
    <location>
        <begin position="12"/>
        <end position="36"/>
    </location>
</feature>
<evidence type="ECO:0000313" key="2">
    <source>
        <dbReference type="EMBL" id="THV08182.1"/>
    </source>
</evidence>
<keyword evidence="1" id="KW-0472">Membrane</keyword>
<keyword evidence="1" id="KW-1133">Transmembrane helix</keyword>
<protein>
    <submittedName>
        <fullName evidence="2">Uncharacterized protein</fullName>
    </submittedName>
</protein>
<dbReference type="AlphaFoldDB" id="A0A4S8MYD3"/>
<name>A0A4S8MYD3_DENBC</name>
<accession>A0A4S8MYD3</accession>
<dbReference type="EMBL" id="ML179035">
    <property type="protein sequence ID" value="THV08182.1"/>
    <property type="molecule type" value="Genomic_DNA"/>
</dbReference>
<reference evidence="2 3" key="1">
    <citation type="journal article" date="2019" name="Nat. Ecol. Evol.">
        <title>Megaphylogeny resolves global patterns of mushroom evolution.</title>
        <authorList>
            <person name="Varga T."/>
            <person name="Krizsan K."/>
            <person name="Foldi C."/>
            <person name="Dima B."/>
            <person name="Sanchez-Garcia M."/>
            <person name="Sanchez-Ramirez S."/>
            <person name="Szollosi G.J."/>
            <person name="Szarkandi J.G."/>
            <person name="Papp V."/>
            <person name="Albert L."/>
            <person name="Andreopoulos W."/>
            <person name="Angelini C."/>
            <person name="Antonin V."/>
            <person name="Barry K.W."/>
            <person name="Bougher N.L."/>
            <person name="Buchanan P."/>
            <person name="Buyck B."/>
            <person name="Bense V."/>
            <person name="Catcheside P."/>
            <person name="Chovatia M."/>
            <person name="Cooper J."/>
            <person name="Damon W."/>
            <person name="Desjardin D."/>
            <person name="Finy P."/>
            <person name="Geml J."/>
            <person name="Haridas S."/>
            <person name="Hughes K."/>
            <person name="Justo A."/>
            <person name="Karasinski D."/>
            <person name="Kautmanova I."/>
            <person name="Kiss B."/>
            <person name="Kocsube S."/>
            <person name="Kotiranta H."/>
            <person name="LaButti K.M."/>
            <person name="Lechner B.E."/>
            <person name="Liimatainen K."/>
            <person name="Lipzen A."/>
            <person name="Lukacs Z."/>
            <person name="Mihaltcheva S."/>
            <person name="Morgado L.N."/>
            <person name="Niskanen T."/>
            <person name="Noordeloos M.E."/>
            <person name="Ohm R.A."/>
            <person name="Ortiz-Santana B."/>
            <person name="Ovrebo C."/>
            <person name="Racz N."/>
            <person name="Riley R."/>
            <person name="Savchenko A."/>
            <person name="Shiryaev A."/>
            <person name="Soop K."/>
            <person name="Spirin V."/>
            <person name="Szebenyi C."/>
            <person name="Tomsovsky M."/>
            <person name="Tulloss R.E."/>
            <person name="Uehling J."/>
            <person name="Grigoriev I.V."/>
            <person name="Vagvolgyi C."/>
            <person name="Papp T."/>
            <person name="Martin F.M."/>
            <person name="Miettinen O."/>
            <person name="Hibbett D.S."/>
            <person name="Nagy L.G."/>
        </authorList>
    </citation>
    <scope>NUCLEOTIDE SEQUENCE [LARGE SCALE GENOMIC DNA]</scope>
    <source>
        <strain evidence="2 3">CBS 962.96</strain>
    </source>
</reference>
<feature type="transmembrane region" description="Helical" evidence="1">
    <location>
        <begin position="179"/>
        <end position="198"/>
    </location>
</feature>
<feature type="transmembrane region" description="Helical" evidence="1">
    <location>
        <begin position="219"/>
        <end position="241"/>
    </location>
</feature>
<keyword evidence="1" id="KW-0812">Transmembrane</keyword>
<keyword evidence="3" id="KW-1185">Reference proteome</keyword>
<proteinExistence type="predicted"/>
<gene>
    <name evidence="2" type="ORF">K435DRAFT_740107</name>
</gene>
<sequence length="312" mass="35143">MSGISLVSANLAALVVETFFYGIYFILSVISAVLIFSPSSATPYSSTYRRSPSATVKRPIFISAILLFIFVTAHWICDIFRAYQAFVLFEGGVRPSDFYADLSQSSKAVKNGLLVASKVTSDATLVYRLWLAWERNSKIIIFPTVTLLGLTIFGVGITYQVTQVFPGEQLYESSTNRWVTGDCVFTLCTNLYCTVLIVRHIWKTNDAFKTLGSTSVNNILITFIESAMIYTFWSALYFITYESHSNLQFVFLDTWAPIAGIAFMLINVRISLGWTRTYQKESIIHVRTRYSGDQRPLDSEDTLSFPPLVHTS</sequence>